<feature type="chain" id="PRO_5037887344" description="DUF5666 domain-containing protein" evidence="1">
    <location>
        <begin position="24"/>
        <end position="109"/>
    </location>
</feature>
<accession>A0A937FF97</accession>
<dbReference type="EMBL" id="JAESWA010000017">
    <property type="protein sequence ID" value="MBL4930802.1"/>
    <property type="molecule type" value="Genomic_DNA"/>
</dbReference>
<gene>
    <name evidence="2" type="ORF">JK634_03225</name>
</gene>
<evidence type="ECO:0000256" key="1">
    <source>
        <dbReference type="SAM" id="SignalP"/>
    </source>
</evidence>
<dbReference type="RefSeq" id="WP_202766186.1">
    <property type="nucleotide sequence ID" value="NZ_JAESWA010000017.1"/>
</dbReference>
<feature type="signal peptide" evidence="1">
    <location>
        <begin position="1"/>
        <end position="23"/>
    </location>
</feature>
<dbReference type="Proteomes" id="UP000623681">
    <property type="component" value="Unassembled WGS sequence"/>
</dbReference>
<reference evidence="2" key="1">
    <citation type="submission" date="2021-01" db="EMBL/GenBank/DDBJ databases">
        <title>Genome public.</title>
        <authorList>
            <person name="Liu C."/>
            <person name="Sun Q."/>
        </authorList>
    </citation>
    <scope>NUCLEOTIDE SEQUENCE</scope>
    <source>
        <strain evidence="2">YIM B02565</strain>
    </source>
</reference>
<comment type="caution">
    <text evidence="2">The sequence shown here is derived from an EMBL/GenBank/DDBJ whole genome shotgun (WGS) entry which is preliminary data.</text>
</comment>
<sequence length="109" mass="12026">MNIKKFLLFFLISIFTFVEFPHAQVQPPPIANTYKQGIYDISQYSGKFVTSKLTTPDAPVTVIVLDSDGNQKVLLRSINPNEIVKLGPIKNGDLMVIVGSGEISFSPVQ</sequence>
<protein>
    <recommendedName>
        <fullName evidence="4">DUF5666 domain-containing protein</fullName>
    </recommendedName>
</protein>
<keyword evidence="1" id="KW-0732">Signal</keyword>
<proteinExistence type="predicted"/>
<keyword evidence="3" id="KW-1185">Reference proteome</keyword>
<evidence type="ECO:0000313" key="3">
    <source>
        <dbReference type="Proteomes" id="UP000623681"/>
    </source>
</evidence>
<evidence type="ECO:0008006" key="4">
    <source>
        <dbReference type="Google" id="ProtNLM"/>
    </source>
</evidence>
<dbReference type="AlphaFoldDB" id="A0A937FF97"/>
<organism evidence="2 3">
    <name type="scientific">Clostridium paridis</name>
    <dbReference type="NCBI Taxonomy" id="2803863"/>
    <lineage>
        <taxon>Bacteria</taxon>
        <taxon>Bacillati</taxon>
        <taxon>Bacillota</taxon>
        <taxon>Clostridia</taxon>
        <taxon>Eubacteriales</taxon>
        <taxon>Clostridiaceae</taxon>
        <taxon>Clostridium</taxon>
    </lineage>
</organism>
<name>A0A937FF97_9CLOT</name>
<evidence type="ECO:0000313" key="2">
    <source>
        <dbReference type="EMBL" id="MBL4930802.1"/>
    </source>
</evidence>